<dbReference type="InterPro" id="IPR003599">
    <property type="entry name" value="Ig_sub"/>
</dbReference>
<dbReference type="PROSITE" id="PS50835">
    <property type="entry name" value="IG_LIKE"/>
    <property type="match status" value="3"/>
</dbReference>
<dbReference type="FunFam" id="2.60.40.10:FF:001115">
    <property type="entry name" value="Titin b"/>
    <property type="match status" value="1"/>
</dbReference>
<reference evidence="2" key="2">
    <citation type="submission" date="2025-08" db="UniProtKB">
        <authorList>
            <consortium name="Ensembl"/>
        </authorList>
    </citation>
    <scope>IDENTIFICATION</scope>
</reference>
<evidence type="ECO:0000313" key="2">
    <source>
        <dbReference type="Ensembl" id="ENSAPLP00000029118.1"/>
    </source>
</evidence>
<dbReference type="Gene3D" id="2.60.40.10">
    <property type="entry name" value="Immunoglobulins"/>
    <property type="match status" value="3"/>
</dbReference>
<reference evidence="2 3" key="1">
    <citation type="submission" date="2017-10" db="EMBL/GenBank/DDBJ databases">
        <title>A new Pekin duck reference genome.</title>
        <authorList>
            <person name="Hou Z.-C."/>
            <person name="Zhou Z.-K."/>
            <person name="Zhu F."/>
            <person name="Hou S.-S."/>
        </authorList>
    </citation>
    <scope>NUCLEOTIDE SEQUENCE [LARGE SCALE GENOMIC DNA]</scope>
</reference>
<protein>
    <recommendedName>
        <fullName evidence="1">Ig-like domain-containing protein</fullName>
    </recommendedName>
</protein>
<evidence type="ECO:0000313" key="3">
    <source>
        <dbReference type="Proteomes" id="UP000016666"/>
    </source>
</evidence>
<dbReference type="PANTHER" id="PTHR47633">
    <property type="entry name" value="IMMUNOGLOBULIN"/>
    <property type="match status" value="1"/>
</dbReference>
<dbReference type="SMART" id="SM00409">
    <property type="entry name" value="IG"/>
    <property type="match status" value="3"/>
</dbReference>
<feature type="domain" description="Ig-like" evidence="1">
    <location>
        <begin position="218"/>
        <end position="307"/>
    </location>
</feature>
<dbReference type="SMART" id="SM00408">
    <property type="entry name" value="IGc2"/>
    <property type="match status" value="3"/>
</dbReference>
<sequence length="416" mass="47441">MKVSTLVWLPMMSEKLKLVASYYCRLLLSSTQVQVAPSINHNVAEEGGHAKYVCRIENYDQSTQVTWYFGMRQLESNEKYEIKYEEGVATMYVKDVSKSDDGTYRCKVVNDYGEDSSYAELFVKGVREISEFGVTITVHPEPRVTWFKSGQKIKPGDDDKKYTFESDKGLYQLVINKVTEEDDAEYSIVARNKYGEDSCKAKLTVIPHPPPADATLRPMFKRLLANAECQEGQNVSFEIRVSGVPKPTLTWEKDGQPLSFGPNFDIIHEGLDYYALHIRDTLPEDSGYYRVTATNSAGSTSCQAYLKVERLKYVKREYKTEEEREKHVQRQIDKTLRMAEILSGVEPVPLTQTAQEALREALIHTSNSSVSYLFHLQISVCNLDILNQMIVKHFTLHCSFLLKANNALFISLKLTI</sequence>
<dbReference type="InterPro" id="IPR013098">
    <property type="entry name" value="Ig_I-set"/>
</dbReference>
<dbReference type="AlphaFoldDB" id="A0A493TT88"/>
<name>A0A493TT88_ANAPP</name>
<reference evidence="2" key="3">
    <citation type="submission" date="2025-09" db="UniProtKB">
        <authorList>
            <consortium name="Ensembl"/>
        </authorList>
    </citation>
    <scope>IDENTIFICATION</scope>
</reference>
<dbReference type="InterPro" id="IPR003598">
    <property type="entry name" value="Ig_sub2"/>
</dbReference>
<organism evidence="2 3">
    <name type="scientific">Anas platyrhynchos platyrhynchos</name>
    <name type="common">Northern mallard</name>
    <dbReference type="NCBI Taxonomy" id="8840"/>
    <lineage>
        <taxon>Eukaryota</taxon>
        <taxon>Metazoa</taxon>
        <taxon>Chordata</taxon>
        <taxon>Craniata</taxon>
        <taxon>Vertebrata</taxon>
        <taxon>Euteleostomi</taxon>
        <taxon>Archelosauria</taxon>
        <taxon>Archosauria</taxon>
        <taxon>Dinosauria</taxon>
        <taxon>Saurischia</taxon>
        <taxon>Theropoda</taxon>
        <taxon>Coelurosauria</taxon>
        <taxon>Aves</taxon>
        <taxon>Neognathae</taxon>
        <taxon>Galloanserae</taxon>
        <taxon>Anseriformes</taxon>
        <taxon>Anatidae</taxon>
        <taxon>Anatinae</taxon>
        <taxon>Anas</taxon>
    </lineage>
</organism>
<evidence type="ECO:0000259" key="1">
    <source>
        <dbReference type="PROSITE" id="PS50835"/>
    </source>
</evidence>
<proteinExistence type="predicted"/>
<feature type="domain" description="Ig-like" evidence="1">
    <location>
        <begin position="140"/>
        <end position="204"/>
    </location>
</feature>
<dbReference type="FunFam" id="2.60.40.10:FF:000867">
    <property type="entry name" value="Titin a"/>
    <property type="match status" value="1"/>
</dbReference>
<dbReference type="Ensembl" id="ENSAPLT00000044215.1">
    <property type="protein sequence ID" value="ENSAPLP00000029118.1"/>
    <property type="gene ID" value="ENSAPLG00000021067.1"/>
</dbReference>
<dbReference type="InterPro" id="IPR007110">
    <property type="entry name" value="Ig-like_dom"/>
</dbReference>
<dbReference type="Pfam" id="PF07679">
    <property type="entry name" value="I-set"/>
    <property type="match status" value="3"/>
</dbReference>
<dbReference type="FunFam" id="2.60.40.10:FF:001345">
    <property type="entry name" value="titin isoform X1"/>
    <property type="match status" value="1"/>
</dbReference>
<dbReference type="GeneTree" id="ENSGT01150000286978"/>
<keyword evidence="3" id="KW-1185">Reference proteome</keyword>
<feature type="domain" description="Ig-like" evidence="1">
    <location>
        <begin position="37"/>
        <end position="122"/>
    </location>
</feature>
<dbReference type="InterPro" id="IPR013783">
    <property type="entry name" value="Ig-like_fold"/>
</dbReference>
<dbReference type="SUPFAM" id="SSF48726">
    <property type="entry name" value="Immunoglobulin"/>
    <property type="match status" value="3"/>
</dbReference>
<dbReference type="Proteomes" id="UP000016666">
    <property type="component" value="Chromosome 7"/>
</dbReference>
<dbReference type="InterPro" id="IPR036179">
    <property type="entry name" value="Ig-like_dom_sf"/>
</dbReference>
<accession>A0A493TT88</accession>